<dbReference type="EMBL" id="BKCJ010174426">
    <property type="protein sequence ID" value="GEY38887.1"/>
    <property type="molecule type" value="Genomic_DNA"/>
</dbReference>
<dbReference type="AlphaFoldDB" id="A0A699HN09"/>
<gene>
    <name evidence="1" type="ORF">Tci_410861</name>
</gene>
<accession>A0A699HN09</accession>
<comment type="caution">
    <text evidence="1">The sequence shown here is derived from an EMBL/GenBank/DDBJ whole genome shotgun (WGS) entry which is preliminary data.</text>
</comment>
<protein>
    <submittedName>
        <fullName evidence="1">Phospholipase-like protein</fullName>
    </submittedName>
</protein>
<proteinExistence type="predicted"/>
<name>A0A699HN09_TANCI</name>
<sequence>MVSFCEYRNGDILFRNWLFMEKIRNGVKIIDVLALIEDEEKFSKVNGDDAIRLCLLLSLEIVAGPKYQNWCLDEKIHVVLKETGVFEKENIDLAKYKNSFRHDYHVPKQGGVFGDYGVFLLAYCVPLAVEDPVQAALAYREKMIHFYFQHKMFCP</sequence>
<evidence type="ECO:0000313" key="1">
    <source>
        <dbReference type="EMBL" id="GEY38887.1"/>
    </source>
</evidence>
<organism evidence="1">
    <name type="scientific">Tanacetum cinerariifolium</name>
    <name type="common">Dalmatian daisy</name>
    <name type="synonym">Chrysanthemum cinerariifolium</name>
    <dbReference type="NCBI Taxonomy" id="118510"/>
    <lineage>
        <taxon>Eukaryota</taxon>
        <taxon>Viridiplantae</taxon>
        <taxon>Streptophyta</taxon>
        <taxon>Embryophyta</taxon>
        <taxon>Tracheophyta</taxon>
        <taxon>Spermatophyta</taxon>
        <taxon>Magnoliopsida</taxon>
        <taxon>eudicotyledons</taxon>
        <taxon>Gunneridae</taxon>
        <taxon>Pentapetalae</taxon>
        <taxon>asterids</taxon>
        <taxon>campanulids</taxon>
        <taxon>Asterales</taxon>
        <taxon>Asteraceae</taxon>
        <taxon>Asteroideae</taxon>
        <taxon>Anthemideae</taxon>
        <taxon>Anthemidinae</taxon>
        <taxon>Tanacetum</taxon>
    </lineage>
</organism>
<reference evidence="1" key="1">
    <citation type="journal article" date="2019" name="Sci. Rep.">
        <title>Draft genome of Tanacetum cinerariifolium, the natural source of mosquito coil.</title>
        <authorList>
            <person name="Yamashiro T."/>
            <person name="Shiraishi A."/>
            <person name="Satake H."/>
            <person name="Nakayama K."/>
        </authorList>
    </citation>
    <scope>NUCLEOTIDE SEQUENCE</scope>
</reference>